<evidence type="ECO:0000313" key="2">
    <source>
        <dbReference type="EMBL" id="KAH0620403.1"/>
    </source>
</evidence>
<feature type="region of interest" description="Disordered" evidence="1">
    <location>
        <begin position="23"/>
        <end position="75"/>
    </location>
</feature>
<evidence type="ECO:0000256" key="1">
    <source>
        <dbReference type="SAM" id="MobiDB-lite"/>
    </source>
</evidence>
<accession>A0ABQ7SST6</accession>
<proteinExistence type="predicted"/>
<feature type="compositionally biased region" description="Low complexity" evidence="1">
    <location>
        <begin position="35"/>
        <end position="57"/>
    </location>
</feature>
<comment type="caution">
    <text evidence="2">The sequence shown here is derived from an EMBL/GenBank/DDBJ whole genome shotgun (WGS) entry which is preliminary data.</text>
</comment>
<organism evidence="2 3">
    <name type="scientific">Phrynosoma platyrhinos</name>
    <name type="common">Desert horned lizard</name>
    <dbReference type="NCBI Taxonomy" id="52577"/>
    <lineage>
        <taxon>Eukaryota</taxon>
        <taxon>Metazoa</taxon>
        <taxon>Chordata</taxon>
        <taxon>Craniata</taxon>
        <taxon>Vertebrata</taxon>
        <taxon>Euteleostomi</taxon>
        <taxon>Lepidosauria</taxon>
        <taxon>Squamata</taxon>
        <taxon>Bifurcata</taxon>
        <taxon>Unidentata</taxon>
        <taxon>Episquamata</taxon>
        <taxon>Toxicofera</taxon>
        <taxon>Iguania</taxon>
        <taxon>Phrynosomatidae</taxon>
        <taxon>Phrynosomatinae</taxon>
        <taxon>Phrynosoma</taxon>
    </lineage>
</organism>
<sequence>MAKGSSTGYSSVSAVGKSSMFSFTDDSFRTRPGNSSGTAAFSSTTSLPSSSRNTSNSVDQKSNGSKESHSRKVSL</sequence>
<name>A0ABQ7SST6_PHRPL</name>
<reference evidence="2 3" key="1">
    <citation type="journal article" date="2022" name="Gigascience">
        <title>A chromosome-level genome assembly and annotation of the desert horned lizard, Phrynosoma platyrhinos, provides insight into chromosomal rearrangements among reptiles.</title>
        <authorList>
            <person name="Koochekian N."/>
            <person name="Ascanio A."/>
            <person name="Farleigh K."/>
            <person name="Card D.C."/>
            <person name="Schield D.R."/>
            <person name="Castoe T.A."/>
            <person name="Jezkova T."/>
        </authorList>
    </citation>
    <scope>NUCLEOTIDE SEQUENCE [LARGE SCALE GENOMIC DNA]</scope>
    <source>
        <strain evidence="2">NK-2021</strain>
    </source>
</reference>
<dbReference type="Proteomes" id="UP000826234">
    <property type="component" value="Unassembled WGS sequence"/>
</dbReference>
<evidence type="ECO:0000313" key="3">
    <source>
        <dbReference type="Proteomes" id="UP000826234"/>
    </source>
</evidence>
<keyword evidence="3" id="KW-1185">Reference proteome</keyword>
<protein>
    <submittedName>
        <fullName evidence="2">Uncharacterized protein</fullName>
    </submittedName>
</protein>
<feature type="compositionally biased region" description="Basic and acidic residues" evidence="1">
    <location>
        <begin position="64"/>
        <end position="75"/>
    </location>
</feature>
<gene>
    <name evidence="2" type="ORF">JD844_020811</name>
</gene>
<dbReference type="EMBL" id="JAIPUX010003289">
    <property type="protein sequence ID" value="KAH0620403.1"/>
    <property type="molecule type" value="Genomic_DNA"/>
</dbReference>